<comment type="similarity">
    <text evidence="2">Belongs to the bacterial solute-binding protein 1 family.</text>
</comment>
<comment type="caution">
    <text evidence="5">The sequence shown here is derived from an EMBL/GenBank/DDBJ whole genome shotgun (WGS) entry which is preliminary data.</text>
</comment>
<dbReference type="InterPro" id="IPR006059">
    <property type="entry name" value="SBP"/>
</dbReference>
<evidence type="ECO:0000313" key="5">
    <source>
        <dbReference type="EMBL" id="PXW57359.1"/>
    </source>
</evidence>
<evidence type="ECO:0000256" key="4">
    <source>
        <dbReference type="SAM" id="SignalP"/>
    </source>
</evidence>
<feature type="signal peptide" evidence="4">
    <location>
        <begin position="1"/>
        <end position="31"/>
    </location>
</feature>
<evidence type="ECO:0000256" key="3">
    <source>
        <dbReference type="ARBA" id="ARBA00022764"/>
    </source>
</evidence>
<dbReference type="CDD" id="cd14748">
    <property type="entry name" value="PBP2_UgpB"/>
    <property type="match status" value="1"/>
</dbReference>
<dbReference type="AlphaFoldDB" id="A0A2V3U451"/>
<protein>
    <submittedName>
        <fullName evidence="5">Carbohydrate ABC transporter substrate-binding protein (CUT1 family)</fullName>
    </submittedName>
</protein>
<dbReference type="PANTHER" id="PTHR43649:SF12">
    <property type="entry name" value="DIACETYLCHITOBIOSE BINDING PROTEIN DASA"/>
    <property type="match status" value="1"/>
</dbReference>
<dbReference type="Gene3D" id="3.40.190.10">
    <property type="entry name" value="Periplasmic binding protein-like II"/>
    <property type="match status" value="1"/>
</dbReference>
<proteinExistence type="inferred from homology"/>
<name>A0A2V3U451_9HYPH</name>
<evidence type="ECO:0000256" key="2">
    <source>
        <dbReference type="ARBA" id="ARBA00008520"/>
    </source>
</evidence>
<sequence>MNRKLPPMTRKTFLIGTLALLASGLSLPAMAEAIPATIDKPVTITFYNYNLASAGIGAEATRKLIAEFMAANPKITVEGVPYSSADSSRIQADLAAGRPVDLVQTVFSDLDFAVTNFGAQALEEIIPADEMAAHFKGMFPNGLKLGVLNGKTYGLAYTFSTPVLFYNADLFRAADLDPDKPPKTWQAVKEAGLTVMKKTGKQGFAAGITGPGAYDWLLQGVVRSNGGEVISRDRTRLKFAEPEAVEAIAMLKDLHESGVYQNADIASALDGMASGNIGMYLQTSAIQGALIAGATNKYELRSSTMPSFGDKPVRPNNSGSALTIHAADPLKQRAAWELMKFLTSAHGYTVITSEIGYLPLRPAIVADPNYLGGWIKAHPLVQPNLDQLAVLEPWDPMPGPNYRQIVKTMMDAVEMVIFGNADPAAALADAEAHAQDLMP</sequence>
<keyword evidence="4" id="KW-0732">Signal</keyword>
<evidence type="ECO:0000313" key="6">
    <source>
        <dbReference type="Proteomes" id="UP000248021"/>
    </source>
</evidence>
<dbReference type="PANTHER" id="PTHR43649">
    <property type="entry name" value="ARABINOSE-BINDING PROTEIN-RELATED"/>
    <property type="match status" value="1"/>
</dbReference>
<dbReference type="EMBL" id="QJJK01000007">
    <property type="protein sequence ID" value="PXW57359.1"/>
    <property type="molecule type" value="Genomic_DNA"/>
</dbReference>
<dbReference type="Proteomes" id="UP000248021">
    <property type="component" value="Unassembled WGS sequence"/>
</dbReference>
<keyword evidence="3" id="KW-0574">Periplasm</keyword>
<comment type="subcellular location">
    <subcellularLocation>
        <location evidence="1">Periplasm</location>
    </subcellularLocation>
</comment>
<keyword evidence="6" id="KW-1185">Reference proteome</keyword>
<dbReference type="InterPro" id="IPR050490">
    <property type="entry name" value="Bact_solute-bd_prot1"/>
</dbReference>
<evidence type="ECO:0000256" key="1">
    <source>
        <dbReference type="ARBA" id="ARBA00004418"/>
    </source>
</evidence>
<gene>
    <name evidence="5" type="ORF">C7450_107400</name>
</gene>
<dbReference type="Pfam" id="PF13416">
    <property type="entry name" value="SBP_bac_8"/>
    <property type="match status" value="1"/>
</dbReference>
<dbReference type="InterPro" id="IPR006311">
    <property type="entry name" value="TAT_signal"/>
</dbReference>
<dbReference type="PROSITE" id="PS51318">
    <property type="entry name" value="TAT"/>
    <property type="match status" value="1"/>
</dbReference>
<feature type="chain" id="PRO_5016082353" evidence="4">
    <location>
        <begin position="32"/>
        <end position="439"/>
    </location>
</feature>
<dbReference type="GO" id="GO:0042597">
    <property type="term" value="C:periplasmic space"/>
    <property type="evidence" value="ECO:0007669"/>
    <property type="project" value="UniProtKB-SubCell"/>
</dbReference>
<reference evidence="5 6" key="1">
    <citation type="submission" date="2018-05" db="EMBL/GenBank/DDBJ databases">
        <title>Genomic Encyclopedia of Type Strains, Phase IV (KMG-IV): sequencing the most valuable type-strain genomes for metagenomic binning, comparative biology and taxonomic classification.</title>
        <authorList>
            <person name="Goeker M."/>
        </authorList>
    </citation>
    <scope>NUCLEOTIDE SEQUENCE [LARGE SCALE GENOMIC DNA]</scope>
    <source>
        <strain evidence="5 6">DSM 6462</strain>
    </source>
</reference>
<accession>A0A2V3U451</accession>
<dbReference type="SUPFAM" id="SSF53850">
    <property type="entry name" value="Periplasmic binding protein-like II"/>
    <property type="match status" value="1"/>
</dbReference>
<organism evidence="5 6">
    <name type="scientific">Chelatococcus asaccharovorans</name>
    <dbReference type="NCBI Taxonomy" id="28210"/>
    <lineage>
        <taxon>Bacteria</taxon>
        <taxon>Pseudomonadati</taxon>
        <taxon>Pseudomonadota</taxon>
        <taxon>Alphaproteobacteria</taxon>
        <taxon>Hyphomicrobiales</taxon>
        <taxon>Chelatococcaceae</taxon>
        <taxon>Chelatococcus</taxon>
    </lineage>
</organism>